<evidence type="ECO:0000313" key="2">
    <source>
        <dbReference type="EMBL" id="GGJ27968.1"/>
    </source>
</evidence>
<accession>A0ABQ2CX17</accession>
<dbReference type="EMBL" id="BMOD01000003">
    <property type="protein sequence ID" value="GGJ27968.1"/>
    <property type="molecule type" value="Genomic_DNA"/>
</dbReference>
<dbReference type="Pfam" id="PF10026">
    <property type="entry name" value="DUF2268"/>
    <property type="match status" value="1"/>
</dbReference>
<name>A0ABQ2CX17_9DEIO</name>
<dbReference type="InterPro" id="IPR018728">
    <property type="entry name" value="DUF2268"/>
</dbReference>
<proteinExistence type="predicted"/>
<dbReference type="RefSeq" id="WP_189001469.1">
    <property type="nucleotide sequence ID" value="NZ_BMOD01000003.1"/>
</dbReference>
<comment type="caution">
    <text evidence="2">The sequence shown here is derived from an EMBL/GenBank/DDBJ whole genome shotgun (WGS) entry which is preliminary data.</text>
</comment>
<evidence type="ECO:0000313" key="3">
    <source>
        <dbReference type="Proteomes" id="UP000632222"/>
    </source>
</evidence>
<reference evidence="3" key="1">
    <citation type="journal article" date="2019" name="Int. J. Syst. Evol. Microbiol.">
        <title>The Global Catalogue of Microorganisms (GCM) 10K type strain sequencing project: providing services to taxonomists for standard genome sequencing and annotation.</title>
        <authorList>
            <consortium name="The Broad Institute Genomics Platform"/>
            <consortium name="The Broad Institute Genome Sequencing Center for Infectious Disease"/>
            <person name="Wu L."/>
            <person name="Ma J."/>
        </authorList>
    </citation>
    <scope>NUCLEOTIDE SEQUENCE [LARGE SCALE GENOMIC DNA]</scope>
    <source>
        <strain evidence="3">JCM 14370</strain>
    </source>
</reference>
<gene>
    <name evidence="2" type="ORF">GCM10008938_12530</name>
</gene>
<feature type="domain" description="DUF2268" evidence="1">
    <location>
        <begin position="118"/>
        <end position="296"/>
    </location>
</feature>
<protein>
    <recommendedName>
        <fullName evidence="1">DUF2268 domain-containing protein</fullName>
    </recommendedName>
</protein>
<keyword evidence="3" id="KW-1185">Reference proteome</keyword>
<evidence type="ECO:0000259" key="1">
    <source>
        <dbReference type="Pfam" id="PF10026"/>
    </source>
</evidence>
<dbReference type="Proteomes" id="UP000632222">
    <property type="component" value="Unassembled WGS sequence"/>
</dbReference>
<sequence length="303" mass="34050">MTTPTLNLHVAPSLSGLKKALQAPEPQQMPVFLQEVMEPIRPCWETPMLRMGMADPSQDLARIAAQRFLFYTPEQGIERGLQALEQLQQFQATEKSLERLEKAIDLLEPAKHGIQLQDLHFVFVLGDPERMTPPLYTGVGNVPGWILLMAYPTEHNLPRLSAITVHEFHHQVRFQHEPLFPQMTLGKYIVAEGLAEAFAAQLCGEENLGPWATTLQPAELEAVKPRFAAALNLSDFTEVRGYIFGDWASESWGTPRLGIPDFAGYAVGYRMVQTYLSKTGKTITEATYTPWQEIIQDSGWFGL</sequence>
<organism evidence="2 3">
    <name type="scientific">Deinococcus roseus</name>
    <dbReference type="NCBI Taxonomy" id="392414"/>
    <lineage>
        <taxon>Bacteria</taxon>
        <taxon>Thermotogati</taxon>
        <taxon>Deinococcota</taxon>
        <taxon>Deinococci</taxon>
        <taxon>Deinococcales</taxon>
        <taxon>Deinococcaceae</taxon>
        <taxon>Deinococcus</taxon>
    </lineage>
</organism>